<name>A0A644ZGL0_9ZZZZ</name>
<accession>A0A644ZGL0</accession>
<keyword evidence="1" id="KW-1133">Transmembrane helix</keyword>
<evidence type="ECO:0000256" key="1">
    <source>
        <dbReference type="SAM" id="Phobius"/>
    </source>
</evidence>
<gene>
    <name evidence="3" type="ORF">SDC9_84442</name>
</gene>
<dbReference type="PANTHER" id="PTHR38030">
    <property type="entry name" value="PROTOPORPHYRINOGEN IX DEHYDROGENASE [MENAQUINONE]"/>
    <property type="match status" value="1"/>
</dbReference>
<comment type="caution">
    <text evidence="3">The sequence shown here is derived from an EMBL/GenBank/DDBJ whole genome shotgun (WGS) entry which is preliminary data.</text>
</comment>
<sequence>MTRKIAVLYKSKHGSTRKYAEWIAHQLSADLFDAKIISLKELNNYQTIIFGGFLYAGCIAGVNLLTANMDKLVGKQIIVFAVGCAPERKENIRHVFLKNFAANIRDRVALFYLRGAFNFQKLNLLDKLLICILKTKIKYAKSEKLDEDSKGFLEVCENPMDWTNRDYIEPLVDFVIKLK</sequence>
<dbReference type="InterPro" id="IPR001226">
    <property type="entry name" value="Flavodoxin_CS"/>
</dbReference>
<feature type="domain" description="Flavodoxin" evidence="2">
    <location>
        <begin position="7"/>
        <end position="138"/>
    </location>
</feature>
<dbReference type="InterPro" id="IPR026816">
    <property type="entry name" value="Flavodoxin_dom"/>
</dbReference>
<keyword evidence="1" id="KW-0472">Membrane</keyword>
<organism evidence="3">
    <name type="scientific">bioreactor metagenome</name>
    <dbReference type="NCBI Taxonomy" id="1076179"/>
    <lineage>
        <taxon>unclassified sequences</taxon>
        <taxon>metagenomes</taxon>
        <taxon>ecological metagenomes</taxon>
    </lineage>
</organism>
<dbReference type="EMBL" id="VSSQ01008078">
    <property type="protein sequence ID" value="MPM37823.1"/>
    <property type="molecule type" value="Genomic_DNA"/>
</dbReference>
<dbReference type="InterPro" id="IPR052200">
    <property type="entry name" value="Protoporphyrinogen_IX_DH"/>
</dbReference>
<dbReference type="GO" id="GO:0070819">
    <property type="term" value="F:menaquinone-dependent protoporphyrinogen oxidase activity"/>
    <property type="evidence" value="ECO:0007669"/>
    <property type="project" value="TreeGrafter"/>
</dbReference>
<dbReference type="AlphaFoldDB" id="A0A644ZGL0"/>
<dbReference type="InterPro" id="IPR029039">
    <property type="entry name" value="Flavoprotein-like_sf"/>
</dbReference>
<dbReference type="GO" id="GO:0009055">
    <property type="term" value="F:electron transfer activity"/>
    <property type="evidence" value="ECO:0007669"/>
    <property type="project" value="InterPro"/>
</dbReference>
<dbReference type="SUPFAM" id="SSF52218">
    <property type="entry name" value="Flavoproteins"/>
    <property type="match status" value="1"/>
</dbReference>
<feature type="transmembrane region" description="Helical" evidence="1">
    <location>
        <begin position="48"/>
        <end position="66"/>
    </location>
</feature>
<evidence type="ECO:0000313" key="3">
    <source>
        <dbReference type="EMBL" id="MPM37823.1"/>
    </source>
</evidence>
<proteinExistence type="predicted"/>
<protein>
    <recommendedName>
        <fullName evidence="2">Flavodoxin domain-containing protein</fullName>
    </recommendedName>
</protein>
<dbReference type="GO" id="GO:0010181">
    <property type="term" value="F:FMN binding"/>
    <property type="evidence" value="ECO:0007669"/>
    <property type="project" value="InterPro"/>
</dbReference>
<evidence type="ECO:0000259" key="2">
    <source>
        <dbReference type="Pfam" id="PF12724"/>
    </source>
</evidence>
<reference evidence="3" key="1">
    <citation type="submission" date="2019-08" db="EMBL/GenBank/DDBJ databases">
        <authorList>
            <person name="Kucharzyk K."/>
            <person name="Murdoch R.W."/>
            <person name="Higgins S."/>
            <person name="Loffler F."/>
        </authorList>
    </citation>
    <scope>NUCLEOTIDE SEQUENCE</scope>
</reference>
<dbReference type="Gene3D" id="3.40.50.360">
    <property type="match status" value="1"/>
</dbReference>
<dbReference type="Pfam" id="PF12724">
    <property type="entry name" value="Flavodoxin_5"/>
    <property type="match status" value="1"/>
</dbReference>
<keyword evidence="1" id="KW-0812">Transmembrane</keyword>
<dbReference type="GO" id="GO:0006783">
    <property type="term" value="P:heme biosynthetic process"/>
    <property type="evidence" value="ECO:0007669"/>
    <property type="project" value="TreeGrafter"/>
</dbReference>
<dbReference type="PROSITE" id="PS00201">
    <property type="entry name" value="FLAVODOXIN"/>
    <property type="match status" value="1"/>
</dbReference>
<dbReference type="PANTHER" id="PTHR38030:SF2">
    <property type="entry name" value="PROTOPORPHYRINOGEN IX DEHYDROGENASE [QUINONE]"/>
    <property type="match status" value="1"/>
</dbReference>